<gene>
    <name evidence="7" type="ORF">UFOVP54_146</name>
</gene>
<dbReference type="Pfam" id="PF02776">
    <property type="entry name" value="TPP_enzyme_N"/>
    <property type="match status" value="1"/>
</dbReference>
<sequence length="575" mass="63776">MRVSDYIIQYLRDKHSIETIFTVSGGGCIFLIDSLGHTQGVQYVATHHEQAAAIAAEGYARMNNKLGACIVTSGPGATNAMTGTLCSWLDSIPVIVISGQVNKELTTNYTRQPLRQLGDQEYNIVESVKPMTKYAVQVNDVNDIRFHLEKACTLATSGRPGPVWLDIPLNVQSADIDPQQLHGYTEQLQIQQASDLDIQQVINKWNSAKKPLLLVGNGIRLSGGVKEVRELLTKTSIPAISAVNGNDIVTSDYEHYCGRFGTHAQISANKLLSECDFLLSIGSRLYVRQTGYNFKGFAKQAHRVYVDIDKNELDKPTLFPDHKIHSDAKDFINKLLSRDINTSSEEWLEECKQSNKAPKVLQRHRDKKDTTSVYAFMEQLSKALPKDHHVVTSDGSANVVTMQVLDLVGDQRLITNTGCAPMGYGLPAAIGAATTNKIVCIEGDGSLHLNIHELQTMKHYNLPIKLIVINNDGYLSIKVSQKTFFSGNYVASEKGSGVSFPNYEKVVKAYDLPYYSIKDNNNIQPTLNEFLSQEGPCVLEVFTDPDEFHEPKVVARLDAEGKFIPGELSNIQWIE</sequence>
<keyword evidence="7" id="KW-0436">Ligase</keyword>
<accession>A0A6J5KW64</accession>
<comment type="similarity">
    <text evidence="1 3">Belongs to the TPP enzyme family.</text>
</comment>
<dbReference type="InterPro" id="IPR029061">
    <property type="entry name" value="THDP-binding"/>
</dbReference>
<reference evidence="7" key="1">
    <citation type="submission" date="2020-04" db="EMBL/GenBank/DDBJ databases">
        <authorList>
            <person name="Chiriac C."/>
            <person name="Salcher M."/>
            <person name="Ghai R."/>
            <person name="Kavagutti S V."/>
        </authorList>
    </citation>
    <scope>NUCLEOTIDE SEQUENCE</scope>
</reference>
<dbReference type="SUPFAM" id="SSF52518">
    <property type="entry name" value="Thiamin diphosphate-binding fold (THDP-binding)"/>
    <property type="match status" value="2"/>
</dbReference>
<evidence type="ECO:0000259" key="6">
    <source>
        <dbReference type="Pfam" id="PF02776"/>
    </source>
</evidence>
<dbReference type="PANTHER" id="PTHR18968">
    <property type="entry name" value="THIAMINE PYROPHOSPHATE ENZYMES"/>
    <property type="match status" value="1"/>
</dbReference>
<dbReference type="Pfam" id="PF00205">
    <property type="entry name" value="TPP_enzyme_M"/>
    <property type="match status" value="1"/>
</dbReference>
<dbReference type="EMBL" id="LR796188">
    <property type="protein sequence ID" value="CAB4125465.1"/>
    <property type="molecule type" value="Genomic_DNA"/>
</dbReference>
<dbReference type="CDD" id="cd07035">
    <property type="entry name" value="TPP_PYR_POX_like"/>
    <property type="match status" value="1"/>
</dbReference>
<dbReference type="Pfam" id="PF02775">
    <property type="entry name" value="TPP_enzyme_C"/>
    <property type="match status" value="1"/>
</dbReference>
<dbReference type="GO" id="GO:0016874">
    <property type="term" value="F:ligase activity"/>
    <property type="evidence" value="ECO:0007669"/>
    <property type="project" value="UniProtKB-KW"/>
</dbReference>
<evidence type="ECO:0000256" key="1">
    <source>
        <dbReference type="ARBA" id="ARBA00007812"/>
    </source>
</evidence>
<dbReference type="GO" id="GO:0030976">
    <property type="term" value="F:thiamine pyrophosphate binding"/>
    <property type="evidence" value="ECO:0007669"/>
    <property type="project" value="InterPro"/>
</dbReference>
<dbReference type="GO" id="GO:0050660">
    <property type="term" value="F:flavin adenine dinucleotide binding"/>
    <property type="evidence" value="ECO:0007669"/>
    <property type="project" value="TreeGrafter"/>
</dbReference>
<dbReference type="GO" id="GO:0003984">
    <property type="term" value="F:acetolactate synthase activity"/>
    <property type="evidence" value="ECO:0007669"/>
    <property type="project" value="TreeGrafter"/>
</dbReference>
<dbReference type="SUPFAM" id="SSF52467">
    <property type="entry name" value="DHS-like NAD/FAD-binding domain"/>
    <property type="match status" value="1"/>
</dbReference>
<dbReference type="GO" id="GO:0000287">
    <property type="term" value="F:magnesium ion binding"/>
    <property type="evidence" value="ECO:0007669"/>
    <property type="project" value="InterPro"/>
</dbReference>
<dbReference type="PANTHER" id="PTHR18968:SF142">
    <property type="entry name" value="ACETOLACTATE SYNTHASE"/>
    <property type="match status" value="1"/>
</dbReference>
<feature type="domain" description="Thiamine pyrophosphate enzyme TPP-binding" evidence="5">
    <location>
        <begin position="395"/>
        <end position="541"/>
    </location>
</feature>
<keyword evidence="2 3" id="KW-0786">Thiamine pyrophosphate</keyword>
<evidence type="ECO:0000256" key="3">
    <source>
        <dbReference type="RuleBase" id="RU362132"/>
    </source>
</evidence>
<feature type="domain" description="Thiamine pyrophosphate enzyme N-terminal TPP-binding" evidence="6">
    <location>
        <begin position="1"/>
        <end position="112"/>
    </location>
</feature>
<evidence type="ECO:0000313" key="7">
    <source>
        <dbReference type="EMBL" id="CAB4125465.1"/>
    </source>
</evidence>
<dbReference type="Gene3D" id="3.40.50.1220">
    <property type="entry name" value="TPP-binding domain"/>
    <property type="match status" value="1"/>
</dbReference>
<dbReference type="InterPro" id="IPR045229">
    <property type="entry name" value="TPP_enz"/>
</dbReference>
<feature type="domain" description="Thiamine pyrophosphate enzyme central" evidence="4">
    <location>
        <begin position="198"/>
        <end position="335"/>
    </location>
</feature>
<dbReference type="InterPro" id="IPR029035">
    <property type="entry name" value="DHS-like_NAD/FAD-binding_dom"/>
</dbReference>
<dbReference type="GO" id="GO:0009097">
    <property type="term" value="P:isoleucine biosynthetic process"/>
    <property type="evidence" value="ECO:0007669"/>
    <property type="project" value="TreeGrafter"/>
</dbReference>
<dbReference type="GO" id="GO:0009099">
    <property type="term" value="P:L-valine biosynthetic process"/>
    <property type="evidence" value="ECO:0007669"/>
    <property type="project" value="TreeGrafter"/>
</dbReference>
<dbReference type="Gene3D" id="3.40.50.970">
    <property type="match status" value="2"/>
</dbReference>
<protein>
    <submittedName>
        <fullName evidence="7">IlvB Thiamine pyrophosphate-requiring enzymes [acetolactate synthase, pyruvate dehydrogenase (Cytochrome), glyoxylate carboligase, phosphonopyruvate decarboxylase]</fullName>
    </submittedName>
</protein>
<keyword evidence="7" id="KW-0670">Pyruvate</keyword>
<dbReference type="FunFam" id="3.40.50.970:FF:000007">
    <property type="entry name" value="Acetolactate synthase"/>
    <property type="match status" value="1"/>
</dbReference>
<evidence type="ECO:0000259" key="5">
    <source>
        <dbReference type="Pfam" id="PF02775"/>
    </source>
</evidence>
<dbReference type="InterPro" id="IPR011766">
    <property type="entry name" value="TPP_enzyme_TPP-bd"/>
</dbReference>
<evidence type="ECO:0000256" key="2">
    <source>
        <dbReference type="ARBA" id="ARBA00023052"/>
    </source>
</evidence>
<proteinExistence type="inferred from homology"/>
<organism evidence="7">
    <name type="scientific">uncultured Caudovirales phage</name>
    <dbReference type="NCBI Taxonomy" id="2100421"/>
    <lineage>
        <taxon>Viruses</taxon>
        <taxon>Duplodnaviria</taxon>
        <taxon>Heunggongvirae</taxon>
        <taxon>Uroviricota</taxon>
        <taxon>Caudoviricetes</taxon>
        <taxon>Peduoviridae</taxon>
        <taxon>Maltschvirus</taxon>
        <taxon>Maltschvirus maltsch</taxon>
    </lineage>
</organism>
<dbReference type="InterPro" id="IPR012001">
    <property type="entry name" value="Thiamin_PyroP_enz_TPP-bd_dom"/>
</dbReference>
<name>A0A6J5KW64_9CAUD</name>
<evidence type="ECO:0000259" key="4">
    <source>
        <dbReference type="Pfam" id="PF00205"/>
    </source>
</evidence>
<dbReference type="CDD" id="cd00568">
    <property type="entry name" value="TPP_enzymes"/>
    <property type="match status" value="1"/>
</dbReference>
<dbReference type="InterPro" id="IPR012000">
    <property type="entry name" value="Thiamin_PyroP_enz_cen_dom"/>
</dbReference>